<dbReference type="Proteomes" id="UP000039865">
    <property type="component" value="Unassembled WGS sequence"/>
</dbReference>
<dbReference type="SUPFAM" id="SSF51695">
    <property type="entry name" value="PLC-like phosphodiesterases"/>
    <property type="match status" value="1"/>
</dbReference>
<feature type="chain" id="PRO_5001729593" description="glycerophosphodiester phosphodiesterase" evidence="7">
    <location>
        <begin position="23"/>
        <end position="368"/>
    </location>
</feature>
<dbReference type="OrthoDB" id="1058301at2759"/>
<dbReference type="PANTHER" id="PTHR43620:SF7">
    <property type="entry name" value="GLYCEROPHOSPHODIESTER PHOSPHODIESTERASE GDPD5-RELATED"/>
    <property type="match status" value="1"/>
</dbReference>
<proteinExistence type="inferred from homology"/>
<feature type="domain" description="GP-PDE" evidence="8">
    <location>
        <begin position="24"/>
        <end position="338"/>
    </location>
</feature>
<evidence type="ECO:0000259" key="8">
    <source>
        <dbReference type="PROSITE" id="PS51704"/>
    </source>
</evidence>
<evidence type="ECO:0000313" key="9">
    <source>
        <dbReference type="EMBL" id="CDW82941.1"/>
    </source>
</evidence>
<keyword evidence="3 7" id="KW-0732">Signal</keyword>
<dbReference type="InterPro" id="IPR017946">
    <property type="entry name" value="PLC-like_Pdiesterase_TIM-brl"/>
</dbReference>
<dbReference type="AlphaFoldDB" id="A0A078AM37"/>
<reference evidence="9 10" key="1">
    <citation type="submission" date="2014-06" db="EMBL/GenBank/DDBJ databases">
        <authorList>
            <person name="Swart Estienne"/>
        </authorList>
    </citation>
    <scope>NUCLEOTIDE SEQUENCE [LARGE SCALE GENOMIC DNA]</scope>
    <source>
        <strain evidence="9 10">130c</strain>
    </source>
</reference>
<evidence type="ECO:0000256" key="2">
    <source>
        <dbReference type="ARBA" id="ARBA00012247"/>
    </source>
</evidence>
<dbReference type="PROSITE" id="PS51704">
    <property type="entry name" value="GP_PDE"/>
    <property type="match status" value="1"/>
</dbReference>
<keyword evidence="4" id="KW-0319">Glycerol metabolism</keyword>
<keyword evidence="10" id="KW-1185">Reference proteome</keyword>
<dbReference type="Gene3D" id="3.20.20.190">
    <property type="entry name" value="Phosphatidylinositol (PI) phosphodiesterase"/>
    <property type="match status" value="1"/>
</dbReference>
<dbReference type="PANTHER" id="PTHR43620">
    <property type="entry name" value="GLYCEROPHOSPHORYL DIESTER PHOSPHODIESTERASE"/>
    <property type="match status" value="1"/>
</dbReference>
<dbReference type="EMBL" id="CCKQ01011380">
    <property type="protein sequence ID" value="CDW82941.1"/>
    <property type="molecule type" value="Genomic_DNA"/>
</dbReference>
<sequence length="368" mass="42863">MKHQLSQAILIQILLTLDLSNQAPLIIAHRGAFGYFPEHTFPGYEYAFYDGADFIDIDVQPTKDGHLVAHHEPSLDNQLIGTEQHPEIFRDELRKTFINPLTNVTYANDFMLKDFNLEELKLLRRVQRYQGRRSNYFDGLYQVLSLQEAIDQIKDMNEQKVAFRKNQIPIGIYIEIKQTDYYLSLGIDVNGMLLEVLKRNNIETNQKSLNQKLPVMLQSFYLSSVTFFQERTDLKLSMNIEMINTNWTIEGLIQNDIKLVSIQNTMLAYPHILNNHGMLNLVNNARQYGIEVHVFTAKDDIISMKEEGITLFDKYKYYYESGIDGLYTEHPRSTLVVFEHLDSLREAQKSICKQQAVDSDNRLEECYL</sequence>
<organism evidence="9 10">
    <name type="scientific">Stylonychia lemnae</name>
    <name type="common">Ciliate</name>
    <dbReference type="NCBI Taxonomy" id="5949"/>
    <lineage>
        <taxon>Eukaryota</taxon>
        <taxon>Sar</taxon>
        <taxon>Alveolata</taxon>
        <taxon>Ciliophora</taxon>
        <taxon>Intramacronucleata</taxon>
        <taxon>Spirotrichea</taxon>
        <taxon>Stichotrichia</taxon>
        <taxon>Sporadotrichida</taxon>
        <taxon>Oxytrichidae</taxon>
        <taxon>Stylonychinae</taxon>
        <taxon>Stylonychia</taxon>
    </lineage>
</organism>
<gene>
    <name evidence="9" type="primary">Contig10795.g11543</name>
    <name evidence="9" type="ORF">STYLEM_11978</name>
</gene>
<keyword evidence="5" id="KW-0378">Hydrolase</keyword>
<evidence type="ECO:0000256" key="3">
    <source>
        <dbReference type="ARBA" id="ARBA00022729"/>
    </source>
</evidence>
<dbReference type="InterPro" id="IPR030395">
    <property type="entry name" value="GP_PDE_dom"/>
</dbReference>
<feature type="signal peptide" evidence="7">
    <location>
        <begin position="1"/>
        <end position="22"/>
    </location>
</feature>
<dbReference type="EC" id="3.1.4.46" evidence="2"/>
<accession>A0A078AM37</accession>
<dbReference type="GO" id="GO:0008889">
    <property type="term" value="F:glycerophosphodiester phosphodiesterase activity"/>
    <property type="evidence" value="ECO:0007669"/>
    <property type="project" value="UniProtKB-EC"/>
</dbReference>
<evidence type="ECO:0000256" key="6">
    <source>
        <dbReference type="ARBA" id="ARBA00047512"/>
    </source>
</evidence>
<dbReference type="GO" id="GO:0006071">
    <property type="term" value="P:glycerol metabolic process"/>
    <property type="evidence" value="ECO:0007669"/>
    <property type="project" value="UniProtKB-KW"/>
</dbReference>
<comment type="similarity">
    <text evidence="1">Belongs to the glycerophosphoryl diester phosphodiesterase family.</text>
</comment>
<dbReference type="InParanoid" id="A0A078AM37"/>
<protein>
    <recommendedName>
        <fullName evidence="2">glycerophosphodiester phosphodiesterase</fullName>
        <ecNumber evidence="2">3.1.4.46</ecNumber>
    </recommendedName>
</protein>
<dbReference type="Pfam" id="PF03009">
    <property type="entry name" value="GDPD"/>
    <property type="match status" value="1"/>
</dbReference>
<dbReference type="GO" id="GO:0006629">
    <property type="term" value="P:lipid metabolic process"/>
    <property type="evidence" value="ECO:0007669"/>
    <property type="project" value="InterPro"/>
</dbReference>
<evidence type="ECO:0000256" key="1">
    <source>
        <dbReference type="ARBA" id="ARBA00007277"/>
    </source>
</evidence>
<comment type="catalytic activity">
    <reaction evidence="6">
        <text>a sn-glycero-3-phosphodiester + H2O = an alcohol + sn-glycerol 3-phosphate + H(+)</text>
        <dbReference type="Rhea" id="RHEA:12969"/>
        <dbReference type="ChEBI" id="CHEBI:15377"/>
        <dbReference type="ChEBI" id="CHEBI:15378"/>
        <dbReference type="ChEBI" id="CHEBI:30879"/>
        <dbReference type="ChEBI" id="CHEBI:57597"/>
        <dbReference type="ChEBI" id="CHEBI:83408"/>
        <dbReference type="EC" id="3.1.4.46"/>
    </reaction>
</comment>
<name>A0A078AM37_STYLE</name>
<evidence type="ECO:0000256" key="4">
    <source>
        <dbReference type="ARBA" id="ARBA00022798"/>
    </source>
</evidence>
<dbReference type="OMA" id="WENNQTH"/>
<evidence type="ECO:0000313" key="10">
    <source>
        <dbReference type="Proteomes" id="UP000039865"/>
    </source>
</evidence>
<evidence type="ECO:0000256" key="5">
    <source>
        <dbReference type="ARBA" id="ARBA00022801"/>
    </source>
</evidence>
<evidence type="ECO:0000256" key="7">
    <source>
        <dbReference type="SAM" id="SignalP"/>
    </source>
</evidence>